<dbReference type="AlphaFoldDB" id="A0A1H0R031"/>
<name>A0A1H0R031_9BACT</name>
<dbReference type="RefSeq" id="WP_092222653.1">
    <property type="nucleotide sequence ID" value="NZ_FNJI01000013.1"/>
</dbReference>
<evidence type="ECO:0000313" key="2">
    <source>
        <dbReference type="Proteomes" id="UP000199073"/>
    </source>
</evidence>
<evidence type="ECO:0000313" key="1">
    <source>
        <dbReference type="EMBL" id="SDP22871.1"/>
    </source>
</evidence>
<gene>
    <name evidence="1" type="ORF">SAMN05660330_02155</name>
</gene>
<keyword evidence="2" id="KW-1185">Reference proteome</keyword>
<protein>
    <submittedName>
        <fullName evidence="1">Uncharacterized protein</fullName>
    </submittedName>
</protein>
<reference evidence="1 2" key="1">
    <citation type="submission" date="2016-10" db="EMBL/GenBank/DDBJ databases">
        <authorList>
            <person name="de Groot N.N."/>
        </authorList>
    </citation>
    <scope>NUCLEOTIDE SEQUENCE [LARGE SCALE GENOMIC DNA]</scope>
    <source>
        <strain evidence="1 2">DSM 12130</strain>
    </source>
</reference>
<dbReference type="EMBL" id="FNJI01000013">
    <property type="protein sequence ID" value="SDP22871.1"/>
    <property type="molecule type" value="Genomic_DNA"/>
</dbReference>
<organism evidence="1 2">
    <name type="scientific">Desulforhopalus singaporensis</name>
    <dbReference type="NCBI Taxonomy" id="91360"/>
    <lineage>
        <taxon>Bacteria</taxon>
        <taxon>Pseudomonadati</taxon>
        <taxon>Thermodesulfobacteriota</taxon>
        <taxon>Desulfobulbia</taxon>
        <taxon>Desulfobulbales</taxon>
        <taxon>Desulfocapsaceae</taxon>
        <taxon>Desulforhopalus</taxon>
    </lineage>
</organism>
<dbReference type="Proteomes" id="UP000199073">
    <property type="component" value="Unassembled WGS sequence"/>
</dbReference>
<proteinExistence type="predicted"/>
<sequence length="245" mass="28807">MTKTKTIQYGVCLDLNIGSQGHFSILHRPTPDSDAYLVSVMSIGKQLKDIKLSLFYDDPEINQQIINNVEYFLLKLNPQSSLSHRIGYLKYFTTTTSNFMGQVIFGFVPCISHDNILYYFKARSLMKEIYTHYTFDQLQRFYIDEVGAILKDKVQGRSPLEPHEYNQRLLWLYDLTYDKIPNRDKFTIKPKDKPTLPEYAKWLSGLTIDNFNMLVKYMEDVVVINNVDTPMLYRLYYVNHQLHQG</sequence>
<accession>A0A1H0R031</accession>